<evidence type="ECO:0000256" key="2">
    <source>
        <dbReference type="ARBA" id="ARBA00022679"/>
    </source>
</evidence>
<dbReference type="Pfam" id="PF13489">
    <property type="entry name" value="Methyltransf_23"/>
    <property type="match status" value="1"/>
</dbReference>
<dbReference type="AlphaFoldDB" id="A0A7G9SI96"/>
<dbReference type="CDD" id="cd02440">
    <property type="entry name" value="AdoMet_MTases"/>
    <property type="match status" value="1"/>
</dbReference>
<dbReference type="KEGG" id="slut:H9L13_00990"/>
<organism evidence="4 5">
    <name type="scientific">Sphingomonas lutea</name>
    <dbReference type="NCBI Taxonomy" id="1045317"/>
    <lineage>
        <taxon>Bacteria</taxon>
        <taxon>Pseudomonadati</taxon>
        <taxon>Pseudomonadota</taxon>
        <taxon>Alphaproteobacteria</taxon>
        <taxon>Sphingomonadales</taxon>
        <taxon>Sphingomonadaceae</taxon>
        <taxon>Sphingomonas</taxon>
    </lineage>
</organism>
<dbReference type="EMBL" id="CP060718">
    <property type="protein sequence ID" value="QNN67571.1"/>
    <property type="molecule type" value="Genomic_DNA"/>
</dbReference>
<accession>A0A7G9SI96</accession>
<reference evidence="4 5" key="1">
    <citation type="submission" date="2020-08" db="EMBL/GenBank/DDBJ databases">
        <title>Genome sequence of Sphingomonas lutea KCTC 23642T.</title>
        <authorList>
            <person name="Hyun D.-W."/>
            <person name="Bae J.-W."/>
        </authorList>
    </citation>
    <scope>NUCLEOTIDE SEQUENCE [LARGE SCALE GENOMIC DNA]</scope>
    <source>
        <strain evidence="4 5">KCTC 23642</strain>
    </source>
</reference>
<evidence type="ECO:0000313" key="5">
    <source>
        <dbReference type="Proteomes" id="UP000515971"/>
    </source>
</evidence>
<keyword evidence="2 4" id="KW-0808">Transferase</keyword>
<dbReference type="GO" id="GO:0032259">
    <property type="term" value="P:methylation"/>
    <property type="evidence" value="ECO:0007669"/>
    <property type="project" value="UniProtKB-KW"/>
</dbReference>
<proteinExistence type="predicted"/>
<keyword evidence="5" id="KW-1185">Reference proteome</keyword>
<dbReference type="Proteomes" id="UP000515971">
    <property type="component" value="Chromosome"/>
</dbReference>
<dbReference type="GO" id="GO:0008168">
    <property type="term" value="F:methyltransferase activity"/>
    <property type="evidence" value="ECO:0007669"/>
    <property type="project" value="UniProtKB-KW"/>
</dbReference>
<dbReference type="InterPro" id="IPR029063">
    <property type="entry name" value="SAM-dependent_MTases_sf"/>
</dbReference>
<sequence length="268" mass="30481">MSTVTYHPHFGPAMPSLNWTPAPRYVLRRDRILRHLRRIGPCRILDIGCGPGALVSELRRAGYDAHGVDRSAKAIALGRHLQQQAPGMELRAEIDESWQGKFDVVMSFEVIEHLAEDVREMRNWRRFLRPGGQLIVSTPAHQRRWNAADEWAGHVRRYERDELIRAVESAGFNVVLVETYGFPLANLMERLCAPGYRKRLAEKARMGLDTAALTDDSGSDRSAHARFWPFYASLPGTLAMRVLCQVQRLFVKTQLGPGFILIARRREG</sequence>
<protein>
    <submittedName>
        <fullName evidence="4">Class I SAM-dependent methyltransferase</fullName>
    </submittedName>
</protein>
<dbReference type="PANTHER" id="PTHR43464:SF19">
    <property type="entry name" value="UBIQUINONE BIOSYNTHESIS O-METHYLTRANSFERASE, MITOCHONDRIAL"/>
    <property type="match status" value="1"/>
</dbReference>
<evidence type="ECO:0000256" key="3">
    <source>
        <dbReference type="ARBA" id="ARBA00022691"/>
    </source>
</evidence>
<name>A0A7G9SI96_9SPHN</name>
<dbReference type="SUPFAM" id="SSF53335">
    <property type="entry name" value="S-adenosyl-L-methionine-dependent methyltransferases"/>
    <property type="match status" value="1"/>
</dbReference>
<keyword evidence="3" id="KW-0949">S-adenosyl-L-methionine</keyword>
<dbReference type="Gene3D" id="3.40.50.150">
    <property type="entry name" value="Vaccinia Virus protein VP39"/>
    <property type="match status" value="1"/>
</dbReference>
<dbReference type="PANTHER" id="PTHR43464">
    <property type="entry name" value="METHYLTRANSFERASE"/>
    <property type="match status" value="1"/>
</dbReference>
<dbReference type="RefSeq" id="WP_187538244.1">
    <property type="nucleotide sequence ID" value="NZ_BAABJT010000001.1"/>
</dbReference>
<evidence type="ECO:0000256" key="1">
    <source>
        <dbReference type="ARBA" id="ARBA00022603"/>
    </source>
</evidence>
<keyword evidence="1 4" id="KW-0489">Methyltransferase</keyword>
<evidence type="ECO:0000313" key="4">
    <source>
        <dbReference type="EMBL" id="QNN67571.1"/>
    </source>
</evidence>
<gene>
    <name evidence="4" type="ORF">H9L13_00990</name>
</gene>